<comment type="caution">
    <text evidence="1">The sequence shown here is derived from an EMBL/GenBank/DDBJ whole genome shotgun (WGS) entry which is preliminary data.</text>
</comment>
<dbReference type="EMBL" id="JAERRF010000017">
    <property type="protein sequence ID" value="MBL1100124.1"/>
    <property type="molecule type" value="Genomic_DNA"/>
</dbReference>
<dbReference type="Proteomes" id="UP000634229">
    <property type="component" value="Unassembled WGS sequence"/>
</dbReference>
<evidence type="ECO:0000313" key="1">
    <source>
        <dbReference type="EMBL" id="MBL1100124.1"/>
    </source>
</evidence>
<name>A0ABS1NJL3_9ACTN</name>
<evidence type="ECO:0000313" key="2">
    <source>
        <dbReference type="Proteomes" id="UP000634229"/>
    </source>
</evidence>
<reference evidence="1 2" key="1">
    <citation type="submission" date="2021-01" db="EMBL/GenBank/DDBJ databases">
        <title>WGS of actinomycetes isolated from Thailand.</title>
        <authorList>
            <person name="Thawai C."/>
        </authorList>
    </citation>
    <scope>NUCLEOTIDE SEQUENCE [LARGE SCALE GENOMIC DNA]</scope>
    <source>
        <strain evidence="1 2">CA1R205</strain>
    </source>
</reference>
<protein>
    <recommendedName>
        <fullName evidence="3">MarR family transcriptional regulator</fullName>
    </recommendedName>
</protein>
<gene>
    <name evidence="1" type="ORF">JK363_26315</name>
</gene>
<sequence>MISLREVARRLVAEGVVEAISHQRVSQLSRDDPAFPPVSTIGRSKAVDWRAALPYFQKRKSRQGERTDLKDRDEG</sequence>
<proteinExistence type="predicted"/>
<organism evidence="1 2">
    <name type="scientific">Streptomyces coffeae</name>
    <dbReference type="NCBI Taxonomy" id="621382"/>
    <lineage>
        <taxon>Bacteria</taxon>
        <taxon>Bacillati</taxon>
        <taxon>Actinomycetota</taxon>
        <taxon>Actinomycetes</taxon>
        <taxon>Kitasatosporales</taxon>
        <taxon>Streptomycetaceae</taxon>
        <taxon>Streptomyces</taxon>
    </lineage>
</organism>
<accession>A0ABS1NJL3</accession>
<keyword evidence="2" id="KW-1185">Reference proteome</keyword>
<evidence type="ECO:0008006" key="3">
    <source>
        <dbReference type="Google" id="ProtNLM"/>
    </source>
</evidence>